<dbReference type="GO" id="GO:0016887">
    <property type="term" value="F:ATP hydrolysis activity"/>
    <property type="evidence" value="ECO:0007669"/>
    <property type="project" value="InterPro"/>
</dbReference>
<dbReference type="PANTHER" id="PTHR43581">
    <property type="entry name" value="ATP/GTP PHOSPHATASE"/>
    <property type="match status" value="1"/>
</dbReference>
<name>A0A656HLV4_THINJ</name>
<feature type="domain" description="ATPase AAA-type core" evidence="1">
    <location>
        <begin position="210"/>
        <end position="344"/>
    </location>
</feature>
<sequence>MRVETIYLKETGPFAELRLDFQPKLAKNKADVHILVGQNGTGKSTILTAIAALFQPWQAQMDLGKRLLTTNSWVEGKISGVQIGLGWKAKRQDIEQSRVTPEIKLKHVGSVHSNAPTAWVNPAYYKTPLQTYQNAVQHLQTGASNNLNIEDFTFAAFAYSGYRSIAYTKLKAIEEVQGKTLEDALSFHKNTQAHYEKLIKWLALTKSKAALAAYRNDQEAAKRREGSITRIENLIKQIIDKPIAFEITDEPLAVNLRIDGRVSDFDVLPDGLKSILGWITDLMMRMELIPWENQLPIFERQFLLLLDEIEVHLHPAWQRKILPVLQNLFPHAQIILSTHSPFVVGSVSDAWVYPLRLDNAGNAVLDTPIKSKAGVSYPAIVEEVFGIDEEFDDVTESQLDVFEEKKKAYLQGQLSLDALQAFAASIAQGSVEVSNIVSREIRQAERLRKQQGIPAA</sequence>
<dbReference type="SUPFAM" id="SSF52540">
    <property type="entry name" value="P-loop containing nucleoside triphosphate hydrolases"/>
    <property type="match status" value="1"/>
</dbReference>
<evidence type="ECO:0008006" key="5">
    <source>
        <dbReference type="Google" id="ProtNLM"/>
    </source>
</evidence>
<dbReference type="AlphaFoldDB" id="A0A656HLV4"/>
<dbReference type="Gene3D" id="3.40.50.300">
    <property type="entry name" value="P-loop containing nucleotide triphosphate hydrolases"/>
    <property type="match status" value="1"/>
</dbReference>
<dbReference type="CDD" id="cd00267">
    <property type="entry name" value="ABC_ATPase"/>
    <property type="match status" value="1"/>
</dbReference>
<evidence type="ECO:0000259" key="2">
    <source>
        <dbReference type="Pfam" id="PF13514"/>
    </source>
</evidence>
<dbReference type="GO" id="GO:0005524">
    <property type="term" value="F:ATP binding"/>
    <property type="evidence" value="ECO:0007669"/>
    <property type="project" value="InterPro"/>
</dbReference>
<feature type="domain" description="YhaN AAA" evidence="2">
    <location>
        <begin position="1"/>
        <end position="54"/>
    </location>
</feature>
<dbReference type="RefSeq" id="WP_002710378.1">
    <property type="nucleotide sequence ID" value="NZ_JH651384.1"/>
</dbReference>
<dbReference type="PANTHER" id="PTHR43581:SF2">
    <property type="entry name" value="EXCINUCLEASE ATPASE SUBUNIT"/>
    <property type="match status" value="1"/>
</dbReference>
<dbReference type="EMBL" id="JH651384">
    <property type="protein sequence ID" value="EIJ36506.1"/>
    <property type="molecule type" value="Genomic_DNA"/>
</dbReference>
<keyword evidence="4" id="KW-1185">Reference proteome</keyword>
<organism evidence="3 4">
    <name type="scientific">Thiothrix nivea (strain ATCC 35100 / DSM 5205 / JP2)</name>
    <dbReference type="NCBI Taxonomy" id="870187"/>
    <lineage>
        <taxon>Bacteria</taxon>
        <taxon>Pseudomonadati</taxon>
        <taxon>Pseudomonadota</taxon>
        <taxon>Gammaproteobacteria</taxon>
        <taxon>Thiotrichales</taxon>
        <taxon>Thiotrichaceae</taxon>
        <taxon>Thiothrix</taxon>
    </lineage>
</organism>
<reference evidence="4" key="1">
    <citation type="journal article" date="2011" name="Stand. Genomic Sci.">
        <title>Genome sequence of the filamentous, gliding Thiothrix nivea neotype strain (JP2(T)).</title>
        <authorList>
            <person name="Lapidus A."/>
            <person name="Nolan M."/>
            <person name="Lucas S."/>
            <person name="Glavina Del Rio T."/>
            <person name="Tice H."/>
            <person name="Cheng J.F."/>
            <person name="Tapia R."/>
            <person name="Han C."/>
            <person name="Goodwin L."/>
            <person name="Pitluck S."/>
            <person name="Liolios K."/>
            <person name="Pagani I."/>
            <person name="Ivanova N."/>
            <person name="Huntemann M."/>
            <person name="Mavromatis K."/>
            <person name="Mikhailova N."/>
            <person name="Pati A."/>
            <person name="Chen A."/>
            <person name="Palaniappan K."/>
            <person name="Land M."/>
            <person name="Brambilla E.M."/>
            <person name="Rohde M."/>
            <person name="Abt B."/>
            <person name="Verbarg S."/>
            <person name="Goker M."/>
            <person name="Bristow J."/>
            <person name="Eisen J.A."/>
            <person name="Markowitz V."/>
            <person name="Hugenholtz P."/>
            <person name="Kyrpides N.C."/>
            <person name="Klenk H.P."/>
            <person name="Woyke T."/>
        </authorList>
    </citation>
    <scope>NUCLEOTIDE SEQUENCE [LARGE SCALE GENOMIC DNA]</scope>
    <source>
        <strain evidence="4">ATCC 35100 / DSM 5205 / JP2</strain>
    </source>
</reference>
<dbReference type="InterPro" id="IPR003959">
    <property type="entry name" value="ATPase_AAA_core"/>
</dbReference>
<dbReference type="Pfam" id="PF13514">
    <property type="entry name" value="AAA_27"/>
    <property type="match status" value="1"/>
</dbReference>
<accession>A0A656HLV4</accession>
<evidence type="ECO:0000313" key="3">
    <source>
        <dbReference type="EMBL" id="EIJ36506.1"/>
    </source>
</evidence>
<proteinExistence type="predicted"/>
<protein>
    <recommendedName>
        <fullName evidence="5">ATPase AAA-type core domain-containing protein</fullName>
    </recommendedName>
</protein>
<evidence type="ECO:0000259" key="1">
    <source>
        <dbReference type="Pfam" id="PF13304"/>
    </source>
</evidence>
<dbReference type="InterPro" id="IPR051396">
    <property type="entry name" value="Bact_Antivir_Def_Nuclease"/>
</dbReference>
<dbReference type="InterPro" id="IPR027417">
    <property type="entry name" value="P-loop_NTPase"/>
</dbReference>
<dbReference type="Pfam" id="PF13304">
    <property type="entry name" value="AAA_21"/>
    <property type="match status" value="1"/>
</dbReference>
<evidence type="ECO:0000313" key="4">
    <source>
        <dbReference type="Proteomes" id="UP000005317"/>
    </source>
</evidence>
<dbReference type="InterPro" id="IPR038734">
    <property type="entry name" value="YhaN_AAA"/>
</dbReference>
<gene>
    <name evidence="3" type="ORF">Thini_4007</name>
</gene>
<dbReference type="Proteomes" id="UP000005317">
    <property type="component" value="Unassembled WGS sequence"/>
</dbReference>